<evidence type="ECO:0000256" key="1">
    <source>
        <dbReference type="ARBA" id="ARBA00004496"/>
    </source>
</evidence>
<evidence type="ECO:0000256" key="2">
    <source>
        <dbReference type="ARBA" id="ARBA00022490"/>
    </source>
</evidence>
<dbReference type="Proteomes" id="UP000288805">
    <property type="component" value="Unassembled WGS sequence"/>
</dbReference>
<keyword evidence="5" id="KW-0677">Repeat</keyword>
<dbReference type="InterPro" id="IPR051973">
    <property type="entry name" value="tRNA_Anticodon_Mtase-Reg"/>
</dbReference>
<accession>A0A438IXU4</accession>
<dbReference type="PANTHER" id="PTHR14344">
    <property type="entry name" value="WD REPEAT PROTEIN"/>
    <property type="match status" value="1"/>
</dbReference>
<keyword evidence="4" id="KW-0819">tRNA processing</keyword>
<evidence type="ECO:0000313" key="7">
    <source>
        <dbReference type="EMBL" id="RVX01520.1"/>
    </source>
</evidence>
<dbReference type="EMBL" id="QGNW01000075">
    <property type="protein sequence ID" value="RVX01520.1"/>
    <property type="molecule type" value="Genomic_DNA"/>
</dbReference>
<keyword evidence="2" id="KW-0963">Cytoplasm</keyword>
<dbReference type="PANTHER" id="PTHR14344:SF3">
    <property type="entry name" value="WD REPEAT-CONTAINING PROTEIN 6"/>
    <property type="match status" value="1"/>
</dbReference>
<evidence type="ECO:0000256" key="3">
    <source>
        <dbReference type="ARBA" id="ARBA00022574"/>
    </source>
</evidence>
<protein>
    <submittedName>
        <fullName evidence="7">Uncharacterized protein</fullName>
    </submittedName>
</protein>
<evidence type="ECO:0000256" key="6">
    <source>
        <dbReference type="SAM" id="MobiDB-lite"/>
    </source>
</evidence>
<reference evidence="7 8" key="1">
    <citation type="journal article" date="2018" name="PLoS Genet.">
        <title>Population sequencing reveals clonal diversity and ancestral inbreeding in the grapevine cultivar Chardonnay.</title>
        <authorList>
            <person name="Roach M.J."/>
            <person name="Johnson D.L."/>
            <person name="Bohlmann J."/>
            <person name="van Vuuren H.J."/>
            <person name="Jones S.J."/>
            <person name="Pretorius I.S."/>
            <person name="Schmidt S.A."/>
            <person name="Borneman A.R."/>
        </authorList>
    </citation>
    <scope>NUCLEOTIDE SEQUENCE [LARGE SCALE GENOMIC DNA]</scope>
    <source>
        <strain evidence="8">cv. Chardonnay</strain>
        <tissue evidence="7">Leaf</tissue>
    </source>
</reference>
<name>A0A438IXU4_VITVI</name>
<gene>
    <name evidence="7" type="ORF">CK203_017453</name>
</gene>
<organism evidence="7 8">
    <name type="scientific">Vitis vinifera</name>
    <name type="common">Grape</name>
    <dbReference type="NCBI Taxonomy" id="29760"/>
    <lineage>
        <taxon>Eukaryota</taxon>
        <taxon>Viridiplantae</taxon>
        <taxon>Streptophyta</taxon>
        <taxon>Embryophyta</taxon>
        <taxon>Tracheophyta</taxon>
        <taxon>Spermatophyta</taxon>
        <taxon>Magnoliopsida</taxon>
        <taxon>eudicotyledons</taxon>
        <taxon>Gunneridae</taxon>
        <taxon>Pentapetalae</taxon>
        <taxon>rosids</taxon>
        <taxon>Vitales</taxon>
        <taxon>Vitaceae</taxon>
        <taxon>Viteae</taxon>
        <taxon>Vitis</taxon>
    </lineage>
</organism>
<sequence length="272" mass="29887">MLRASTLHTENSIDCQKRPRTGRGSQGGRWWRSLGTTPKKKPSGGSVSMRVEEGTGVLNYVACGTSSKLNDPENTPTACSQAMFTASLESEVNTDDSSSEICEISPLHVLSSIHQSGWGDDQALHCLGFDLTLLPTSSESQIKAVNVENPTTKFEDIKNLNHCKQNKNYRIRFLYHDRVASAHNSAVKGIWTDGTWVFSTGLDQRVRCWYLGEHGKLIEQAHLVISVPEPEALDARACGRNHYQIAVAGRGMQMVEFSVSPDMDGRGADGFC</sequence>
<comment type="caution">
    <text evidence="7">The sequence shown here is derived from an EMBL/GenBank/DDBJ whole genome shotgun (WGS) entry which is preliminary data.</text>
</comment>
<evidence type="ECO:0000256" key="5">
    <source>
        <dbReference type="ARBA" id="ARBA00022737"/>
    </source>
</evidence>
<feature type="region of interest" description="Disordered" evidence="6">
    <location>
        <begin position="1"/>
        <end position="49"/>
    </location>
</feature>
<evidence type="ECO:0000256" key="4">
    <source>
        <dbReference type="ARBA" id="ARBA00022694"/>
    </source>
</evidence>
<feature type="compositionally biased region" description="Polar residues" evidence="6">
    <location>
        <begin position="1"/>
        <end position="14"/>
    </location>
</feature>
<keyword evidence="3" id="KW-0853">WD repeat</keyword>
<dbReference type="GO" id="GO:0008033">
    <property type="term" value="P:tRNA processing"/>
    <property type="evidence" value="ECO:0007669"/>
    <property type="project" value="UniProtKB-KW"/>
</dbReference>
<evidence type="ECO:0000313" key="8">
    <source>
        <dbReference type="Proteomes" id="UP000288805"/>
    </source>
</evidence>
<dbReference type="AlphaFoldDB" id="A0A438IXU4"/>
<proteinExistence type="predicted"/>
<comment type="subcellular location">
    <subcellularLocation>
        <location evidence="1">Cytoplasm</location>
    </subcellularLocation>
</comment>
<dbReference type="GO" id="GO:0005737">
    <property type="term" value="C:cytoplasm"/>
    <property type="evidence" value="ECO:0007669"/>
    <property type="project" value="UniProtKB-SubCell"/>
</dbReference>